<feature type="compositionally biased region" description="Acidic residues" evidence="7">
    <location>
        <begin position="296"/>
        <end position="309"/>
    </location>
</feature>
<dbReference type="InterPro" id="IPR051359">
    <property type="entry name" value="CaCA_antiporter"/>
</dbReference>
<feature type="region of interest" description="Disordered" evidence="7">
    <location>
        <begin position="1004"/>
        <end position="1055"/>
    </location>
</feature>
<feature type="transmembrane region" description="Helical" evidence="8">
    <location>
        <begin position="25"/>
        <end position="42"/>
    </location>
</feature>
<evidence type="ECO:0000259" key="9">
    <source>
        <dbReference type="Pfam" id="PF01699"/>
    </source>
</evidence>
<keyword evidence="4 8" id="KW-0812">Transmembrane</keyword>
<feature type="transmembrane region" description="Helical" evidence="8">
    <location>
        <begin position="121"/>
        <end position="140"/>
    </location>
</feature>
<keyword evidence="5 8" id="KW-1133">Transmembrane helix</keyword>
<feature type="domain" description="DUF7587" evidence="10">
    <location>
        <begin position="1073"/>
        <end position="1225"/>
    </location>
</feature>
<feature type="transmembrane region" description="Helical" evidence="8">
    <location>
        <begin position="228"/>
        <end position="247"/>
    </location>
</feature>
<feature type="transmembrane region" description="Helical" evidence="8">
    <location>
        <begin position="152"/>
        <end position="171"/>
    </location>
</feature>
<dbReference type="PANTHER" id="PTHR12266">
    <property type="entry name" value="NA+/CA2+ K+ INDEPENDENT EXCHANGER"/>
    <property type="match status" value="1"/>
</dbReference>
<dbReference type="GO" id="GO:0008324">
    <property type="term" value="F:monoatomic cation transmembrane transporter activity"/>
    <property type="evidence" value="ECO:0007669"/>
    <property type="project" value="TreeGrafter"/>
</dbReference>
<dbReference type="HOGENOM" id="CLU_004979_2_0_1"/>
<dbReference type="GO" id="GO:0006874">
    <property type="term" value="P:intracellular calcium ion homeostasis"/>
    <property type="evidence" value="ECO:0007669"/>
    <property type="project" value="TreeGrafter"/>
</dbReference>
<feature type="domain" description="Sodium/calcium exchanger membrane region" evidence="9">
    <location>
        <begin position="831"/>
        <end position="987"/>
    </location>
</feature>
<dbReference type="InParanoid" id="V5FEX1"/>
<feature type="transmembrane region" description="Helical" evidence="8">
    <location>
        <begin position="759"/>
        <end position="780"/>
    </location>
</feature>
<feature type="transmembrane region" description="Helical" evidence="8">
    <location>
        <begin position="792"/>
        <end position="814"/>
    </location>
</feature>
<evidence type="ECO:0000313" key="11">
    <source>
        <dbReference type="EMBL" id="GAD96024.1"/>
    </source>
</evidence>
<keyword evidence="6 8" id="KW-0472">Membrane</keyword>
<organism evidence="11 12">
    <name type="scientific">Byssochlamys spectabilis (strain No. 5 / NBRC 109023)</name>
    <name type="common">Paecilomyces variotii</name>
    <dbReference type="NCBI Taxonomy" id="1356009"/>
    <lineage>
        <taxon>Eukaryota</taxon>
        <taxon>Fungi</taxon>
        <taxon>Dikarya</taxon>
        <taxon>Ascomycota</taxon>
        <taxon>Pezizomycotina</taxon>
        <taxon>Eurotiomycetes</taxon>
        <taxon>Eurotiomycetidae</taxon>
        <taxon>Eurotiales</taxon>
        <taxon>Thermoascaceae</taxon>
        <taxon>Paecilomyces</taxon>
    </lineage>
</organism>
<keyword evidence="3" id="KW-0813">Transport</keyword>
<dbReference type="Pfam" id="PF01699">
    <property type="entry name" value="Na_Ca_ex"/>
    <property type="match status" value="2"/>
</dbReference>
<dbReference type="InterPro" id="IPR044880">
    <property type="entry name" value="NCX_ion-bd_dom_sf"/>
</dbReference>
<evidence type="ECO:0000256" key="8">
    <source>
        <dbReference type="SAM" id="Phobius"/>
    </source>
</evidence>
<dbReference type="GO" id="GO:0016020">
    <property type="term" value="C:membrane"/>
    <property type="evidence" value="ECO:0007669"/>
    <property type="project" value="UniProtKB-SubCell"/>
</dbReference>
<dbReference type="Pfam" id="PF24494">
    <property type="entry name" value="DUF7587"/>
    <property type="match status" value="1"/>
</dbReference>
<name>V5FEX1_BYSSN</name>
<dbReference type="Proteomes" id="UP000018001">
    <property type="component" value="Unassembled WGS sequence"/>
</dbReference>
<proteinExistence type="inferred from homology"/>
<feature type="region of interest" description="Disordered" evidence="7">
    <location>
        <begin position="718"/>
        <end position="737"/>
    </location>
</feature>
<feature type="transmembrane region" description="Helical" evidence="8">
    <location>
        <begin position="865"/>
        <end position="883"/>
    </location>
</feature>
<dbReference type="EMBL" id="BAUL01000147">
    <property type="protein sequence ID" value="GAD96024.1"/>
    <property type="molecule type" value="Genomic_DNA"/>
</dbReference>
<protein>
    <submittedName>
        <fullName evidence="11">Sodium/calcium exchanger protein</fullName>
    </submittedName>
</protein>
<feature type="transmembrane region" description="Helical" evidence="8">
    <location>
        <begin position="971"/>
        <end position="987"/>
    </location>
</feature>
<feature type="domain" description="Sodium/calcium exchanger membrane region" evidence="9">
    <location>
        <begin position="128"/>
        <end position="267"/>
    </location>
</feature>
<keyword evidence="12" id="KW-1185">Reference proteome</keyword>
<sequence length="1240" mass="136945">MLELLVDNHRPATVPRQRRFSARPFYLTICFLTLIVATNWIVKSSTLLTATISHSGSNGRAGALGGTGAELFRRGNEPECHLVRKAKDKCTFVKNNCPGYEDGLFSYLQLYYCNLADAKPVAFVILVLWLSLLFSTIGIAASDFLCINLSTLASILGMSESLTGVTFLAFGNGSPDVFSTFAAMRSNSGSLAVGELVGAAGFITSVVAGSMALVRPFRVARRSFIRDVGYFVIATSFTMVVLADGQLHAWECAAMVALYLFYVIMVVTWHWYLGRQRRKYERDLVARTQFHIPENQELDIEERPEDDDPGVAQESTSLLHGSRDEFDTLERSGSPVWKEDNEDDETRDRYMAEISDNMHITRPGASRRRNTFNPIRPSLVGALEFQSVLSSLKRARNMPINLRSYSDDRYVSPSQHYDNISIRSNPDADVSDSDRYLTPARASVARTRAVSADNATALRLDTSFLGGDRISRPPSRTAAGVGETLAIPDEIQPGPSVLVDSVSPSGSPSRNQDPATAEQIPYQDHLAPPVDDLRVPNYQSDKGPRLFSPSVSPRGTMNVPQITLSPEMMPQSPSSPFPTFSDVGSMSSRAPSIFLSPAALPPEAGIPLETHAGGSRPLKWWPSRMLPLPHVIFSTFFPTICDWKSKSLGEKFLGFVAAPSVFLLTVTLPVAEPPQPGSSAESQPVIQDQSSDDNMRPPLIQLPDDSPVLVPERGESSFHGAAQQKAKDQSATMSRRRLDSELPAHQADFERSDMPSKEWQPWLVCVQLFTAPFFIVLISWTSMDPEMNTRNLLLPALISLSCSLVCFVGLLIITKRVGHSQLSTTTRPILALLGFLVAISWIATIATEVVSLLKTFGVILDISDSLLGLTVFAVGNSLGDLVADITVARLGYPVMALSACFGGPMLNILLGIGLGGLYMTLNSKSSMFTATNGYHIAISKTLVISGSTLLVTLVGLLIIVPLNRWRMDRKIGWGLVALWCPSITFVLKTTPMKFPVPPSIFTSSSNNNNSSSVSNRSKRTVKSSVSTDDVPVGRTVITVKGNPSHDPSIDDNDYTSPPYPACDKLAATFPLHPRYMYRVQYHGSRTRLNQSGLEADAHAWHPQSSKPQPDLREFEQFRNIVHKTLADVRDEEGFYSPFVALYADEDSADFWARRWRRVYNKEWERCWLFKIDTTMLDPDTTKFYSVWDLRNTLDLHQGDILSTLIWQHKGEALVLHRVPNDAIVGIKEILRPVFPVALLT</sequence>
<feature type="transmembrane region" description="Helical" evidence="8">
    <location>
        <begin position="191"/>
        <end position="216"/>
    </location>
</feature>
<gene>
    <name evidence="11" type="ORF">PVAR5_4673</name>
</gene>
<dbReference type="Gene3D" id="1.20.1420.30">
    <property type="entry name" value="NCX, central ion-binding region"/>
    <property type="match status" value="2"/>
</dbReference>
<dbReference type="OrthoDB" id="407410at2759"/>
<dbReference type="AlphaFoldDB" id="V5FEX1"/>
<feature type="compositionally biased region" description="Basic and acidic residues" evidence="7">
    <location>
        <begin position="321"/>
        <end position="330"/>
    </location>
</feature>
<comment type="subcellular location">
    <subcellularLocation>
        <location evidence="1">Membrane</location>
        <topology evidence="1">Multi-pass membrane protein</topology>
    </subcellularLocation>
</comment>
<feature type="transmembrane region" description="Helical" evidence="8">
    <location>
        <begin position="253"/>
        <end position="273"/>
    </location>
</feature>
<feature type="transmembrane region" description="Helical" evidence="8">
    <location>
        <begin position="895"/>
        <end position="921"/>
    </location>
</feature>
<comment type="caution">
    <text evidence="11">The sequence shown here is derived from an EMBL/GenBank/DDBJ whole genome shotgun (WGS) entry which is preliminary data.</text>
</comment>
<evidence type="ECO:0000256" key="5">
    <source>
        <dbReference type="ARBA" id="ARBA00022989"/>
    </source>
</evidence>
<feature type="compositionally biased region" description="Polar residues" evidence="7">
    <location>
        <begin position="502"/>
        <end position="514"/>
    </location>
</feature>
<evidence type="ECO:0000256" key="7">
    <source>
        <dbReference type="SAM" id="MobiDB-lite"/>
    </source>
</evidence>
<dbReference type="InterPro" id="IPR056009">
    <property type="entry name" value="DUF7587"/>
</dbReference>
<evidence type="ECO:0000256" key="4">
    <source>
        <dbReference type="ARBA" id="ARBA00022692"/>
    </source>
</evidence>
<feature type="transmembrane region" description="Helical" evidence="8">
    <location>
        <begin position="942"/>
        <end position="965"/>
    </location>
</feature>
<feature type="compositionally biased region" description="Low complexity" evidence="7">
    <location>
        <begin position="1004"/>
        <end position="1015"/>
    </location>
</feature>
<dbReference type="InterPro" id="IPR004837">
    <property type="entry name" value="NaCa_Exmemb"/>
</dbReference>
<evidence type="ECO:0000313" key="12">
    <source>
        <dbReference type="Proteomes" id="UP000018001"/>
    </source>
</evidence>
<feature type="region of interest" description="Disordered" evidence="7">
    <location>
        <begin position="488"/>
        <end position="556"/>
    </location>
</feature>
<evidence type="ECO:0000256" key="1">
    <source>
        <dbReference type="ARBA" id="ARBA00004141"/>
    </source>
</evidence>
<reference evidence="12" key="1">
    <citation type="journal article" date="2014" name="Genome Announc.">
        <title>Draft genome sequence of the formaldehyde-resistant fungus Byssochlamys spectabilis No. 5 (anamorph Paecilomyces variotii No. 5) (NBRC109023).</title>
        <authorList>
            <person name="Oka T."/>
            <person name="Ekino K."/>
            <person name="Fukuda K."/>
            <person name="Nomura Y."/>
        </authorList>
    </citation>
    <scope>NUCLEOTIDE SEQUENCE [LARGE SCALE GENOMIC DNA]</scope>
    <source>
        <strain evidence="12">No. 5 / NBRC 109023</strain>
    </source>
</reference>
<evidence type="ECO:0000256" key="2">
    <source>
        <dbReference type="ARBA" id="ARBA00008170"/>
    </source>
</evidence>
<feature type="region of interest" description="Disordered" evidence="7">
    <location>
        <begin position="296"/>
        <end position="345"/>
    </location>
</feature>
<evidence type="ECO:0000259" key="10">
    <source>
        <dbReference type="Pfam" id="PF24494"/>
    </source>
</evidence>
<feature type="compositionally biased region" description="Polar residues" evidence="7">
    <location>
        <begin position="677"/>
        <end position="689"/>
    </location>
</feature>
<evidence type="ECO:0000256" key="3">
    <source>
        <dbReference type="ARBA" id="ARBA00022448"/>
    </source>
</evidence>
<dbReference type="eggNOG" id="KOG2399">
    <property type="taxonomic scope" value="Eukaryota"/>
</dbReference>
<evidence type="ECO:0000256" key="6">
    <source>
        <dbReference type="ARBA" id="ARBA00023136"/>
    </source>
</evidence>
<feature type="transmembrane region" description="Helical" evidence="8">
    <location>
        <begin position="829"/>
        <end position="853"/>
    </location>
</feature>
<dbReference type="PANTHER" id="PTHR12266:SF0">
    <property type="entry name" value="MITOCHONDRIAL SODIUM_CALCIUM EXCHANGER PROTEIN"/>
    <property type="match status" value="1"/>
</dbReference>
<feature type="region of interest" description="Disordered" evidence="7">
    <location>
        <begin position="673"/>
        <end position="706"/>
    </location>
</feature>
<dbReference type="FunCoup" id="V5FEX1">
    <property type="interactions" value="194"/>
</dbReference>
<comment type="similarity">
    <text evidence="2">Belongs to the Ca(2+):cation antiporter (CaCA) (TC 2.A.19) family.</text>
</comment>
<accession>V5FEX1</accession>